<dbReference type="PANTHER" id="PTHR30532:SF1">
    <property type="entry name" value="IRON(3+)-HYDROXAMATE-BINDING PROTEIN FHUD"/>
    <property type="match status" value="1"/>
</dbReference>
<evidence type="ECO:0000259" key="4">
    <source>
        <dbReference type="Pfam" id="PF01497"/>
    </source>
</evidence>
<comment type="subcellular location">
    <subcellularLocation>
        <location evidence="1">Cell envelope</location>
    </subcellularLocation>
</comment>
<proteinExistence type="predicted"/>
<evidence type="ECO:0000313" key="5">
    <source>
        <dbReference type="EMBL" id="SDG06377.1"/>
    </source>
</evidence>
<keyword evidence="6" id="KW-1185">Reference proteome</keyword>
<evidence type="ECO:0000256" key="3">
    <source>
        <dbReference type="ARBA" id="ARBA00022729"/>
    </source>
</evidence>
<dbReference type="InterPro" id="IPR002491">
    <property type="entry name" value="ABC_transptr_periplasmic_BD"/>
</dbReference>
<feature type="domain" description="Fe/B12 periplasmic-binding" evidence="4">
    <location>
        <begin position="132"/>
        <end position="280"/>
    </location>
</feature>
<name>A0A1G7R6N8_9EURY</name>
<dbReference type="Proteomes" id="UP000199076">
    <property type="component" value="Unassembled WGS sequence"/>
</dbReference>
<dbReference type="InterPro" id="IPR051313">
    <property type="entry name" value="Bact_iron-sidero_bind"/>
</dbReference>
<dbReference type="SUPFAM" id="SSF53807">
    <property type="entry name" value="Helical backbone' metal receptor"/>
    <property type="match status" value="1"/>
</dbReference>
<keyword evidence="2" id="KW-0813">Transport</keyword>
<protein>
    <submittedName>
        <fullName evidence="5">Ferrichrome-binding protein</fullName>
    </submittedName>
</protein>
<keyword evidence="3" id="KW-0732">Signal</keyword>
<accession>A0A1G7R6N8</accession>
<dbReference type="EMBL" id="FNBK01000014">
    <property type="protein sequence ID" value="SDG06377.1"/>
    <property type="molecule type" value="Genomic_DNA"/>
</dbReference>
<organism evidence="5 6">
    <name type="scientific">Halorientalis regularis</name>
    <dbReference type="NCBI Taxonomy" id="660518"/>
    <lineage>
        <taxon>Archaea</taxon>
        <taxon>Methanobacteriati</taxon>
        <taxon>Methanobacteriota</taxon>
        <taxon>Stenosarchaea group</taxon>
        <taxon>Halobacteria</taxon>
        <taxon>Halobacteriales</taxon>
        <taxon>Haloarculaceae</taxon>
        <taxon>Halorientalis</taxon>
    </lineage>
</organism>
<evidence type="ECO:0000256" key="1">
    <source>
        <dbReference type="ARBA" id="ARBA00004196"/>
    </source>
</evidence>
<dbReference type="Gene3D" id="3.40.50.1980">
    <property type="entry name" value="Nitrogenase molybdenum iron protein domain"/>
    <property type="match status" value="1"/>
</dbReference>
<dbReference type="Pfam" id="PF01497">
    <property type="entry name" value="Peripla_BP_2"/>
    <property type="match status" value="1"/>
</dbReference>
<dbReference type="AlphaFoldDB" id="A0A1G7R6N8"/>
<gene>
    <name evidence="5" type="ORF">SAMN05216218_11474</name>
</gene>
<dbReference type="PANTHER" id="PTHR30532">
    <property type="entry name" value="IRON III DICITRATE-BINDING PERIPLASMIC PROTEIN"/>
    <property type="match status" value="1"/>
</dbReference>
<reference evidence="6" key="1">
    <citation type="submission" date="2016-10" db="EMBL/GenBank/DDBJ databases">
        <authorList>
            <person name="Varghese N."/>
            <person name="Submissions S."/>
        </authorList>
    </citation>
    <scope>NUCLEOTIDE SEQUENCE [LARGE SCALE GENOMIC DNA]</scope>
    <source>
        <strain evidence="6">IBRC-M 10760</strain>
    </source>
</reference>
<evidence type="ECO:0000256" key="2">
    <source>
        <dbReference type="ARBA" id="ARBA00022448"/>
    </source>
</evidence>
<sequence length="336" mass="37859">MAPMGAVEFEAVPETWMAYFSTYGDMGIALGQLDGLSGLVFTENWPIQLYDALPGVDVSFDGIQQLMGENGIDKEVFYELGCDVHLFDPNHLQRLADGLSPSDFDDIDQQVGPIVGNSIRRRGQDWHDYRYYSLYEAFEKIADVFQERERYEAIESVHDSFIEDVQSRLPRDGDRPEIGLLSINSDFENGSFYAYPIGEGNGKKPYQDLGIRDAFGPHIEGGYAQWDYEQILEIDPDVLVFSYGLSHASKAEFEDRIAKMRADPVGQQLSAVEDGRLYRGGTAYQGPIINLLQTEIAAKQFYPDEFGEWRGVEALSNEDAQLFDHQQIADAITGDR</sequence>
<evidence type="ECO:0000313" key="6">
    <source>
        <dbReference type="Proteomes" id="UP000199076"/>
    </source>
</evidence>
<dbReference type="STRING" id="660518.SAMN05216218_11474"/>